<evidence type="ECO:0000313" key="18">
    <source>
        <dbReference type="EMBL" id="KAL0830745.1"/>
    </source>
</evidence>
<gene>
    <name evidence="18" type="ORF">ABMA28_002872</name>
</gene>
<name>A0ABD0SYK6_LOXSC</name>
<evidence type="ECO:0000256" key="2">
    <source>
        <dbReference type="ARBA" id="ARBA00005185"/>
    </source>
</evidence>
<dbReference type="FunFam" id="3.40.309.10:FF:000011">
    <property type="entry name" value="Delta-1-pyrroline-5-carboxylate synthase"/>
    <property type="match status" value="1"/>
</dbReference>
<organism evidence="18 19">
    <name type="scientific">Loxostege sticticalis</name>
    <name type="common">Beet webworm moth</name>
    <dbReference type="NCBI Taxonomy" id="481309"/>
    <lineage>
        <taxon>Eukaryota</taxon>
        <taxon>Metazoa</taxon>
        <taxon>Ecdysozoa</taxon>
        <taxon>Arthropoda</taxon>
        <taxon>Hexapoda</taxon>
        <taxon>Insecta</taxon>
        <taxon>Pterygota</taxon>
        <taxon>Neoptera</taxon>
        <taxon>Endopterygota</taxon>
        <taxon>Lepidoptera</taxon>
        <taxon>Glossata</taxon>
        <taxon>Ditrysia</taxon>
        <taxon>Pyraloidea</taxon>
        <taxon>Crambidae</taxon>
        <taxon>Pyraustinae</taxon>
        <taxon>Loxostege</taxon>
    </lineage>
</organism>
<dbReference type="NCBIfam" id="TIGR01092">
    <property type="entry name" value="P5CS"/>
    <property type="match status" value="1"/>
</dbReference>
<dbReference type="Pfam" id="PF00696">
    <property type="entry name" value="AA_kinase"/>
    <property type="match status" value="1"/>
</dbReference>
<evidence type="ECO:0000256" key="4">
    <source>
        <dbReference type="ARBA" id="ARBA00009302"/>
    </source>
</evidence>
<keyword evidence="6" id="KW-0641">Proline biosynthesis</keyword>
<comment type="pathway">
    <text evidence="2">Amino-acid biosynthesis; L-proline biosynthesis; L-glutamate 5-semialdehyde from L-glutamate: step 1/2.</text>
</comment>
<dbReference type="CDD" id="cd07079">
    <property type="entry name" value="ALDH_F18-19_ProA-GPR"/>
    <property type="match status" value="1"/>
</dbReference>
<dbReference type="SUPFAM" id="SSF53633">
    <property type="entry name" value="Carbamate kinase-like"/>
    <property type="match status" value="1"/>
</dbReference>
<dbReference type="NCBIfam" id="NF001221">
    <property type="entry name" value="PRK00197.1"/>
    <property type="match status" value="1"/>
</dbReference>
<evidence type="ECO:0000256" key="7">
    <source>
        <dbReference type="ARBA" id="ARBA00022679"/>
    </source>
</evidence>
<evidence type="ECO:0000259" key="17">
    <source>
        <dbReference type="Pfam" id="PF00696"/>
    </source>
</evidence>
<dbReference type="Gene3D" id="3.40.605.10">
    <property type="entry name" value="Aldehyde Dehydrogenase, Chain A, domain 1"/>
    <property type="match status" value="1"/>
</dbReference>
<feature type="domain" description="Aspartate/glutamate/uridylate kinase" evidence="17">
    <location>
        <begin position="1"/>
        <end position="162"/>
    </location>
</feature>
<comment type="caution">
    <text evidence="18">The sequence shown here is derived from an EMBL/GenBank/DDBJ whole genome shotgun (WGS) entry which is preliminary data.</text>
</comment>
<comment type="similarity">
    <text evidence="3">In the C-terminal section; belongs to the gamma-glutamyl phosphate reductase family.</text>
</comment>
<dbReference type="PRINTS" id="PR00474">
    <property type="entry name" value="GLU5KINASE"/>
</dbReference>
<comment type="similarity">
    <text evidence="4">In the N-terminal section; belongs to the glutamate 5-kinase family.</text>
</comment>
<evidence type="ECO:0000256" key="3">
    <source>
        <dbReference type="ARBA" id="ARBA00006300"/>
    </source>
</evidence>
<proteinExistence type="inferred from homology"/>
<evidence type="ECO:0000256" key="9">
    <source>
        <dbReference type="ARBA" id="ARBA00022777"/>
    </source>
</evidence>
<evidence type="ECO:0000256" key="14">
    <source>
        <dbReference type="ARBA" id="ARBA00049024"/>
    </source>
</evidence>
<protein>
    <recommendedName>
        <fullName evidence="20">Glutamate-5-semialdehyde dehydrogenase</fullName>
    </recommendedName>
</protein>
<evidence type="ECO:0000256" key="15">
    <source>
        <dbReference type="ARBA" id="ARBA00049141"/>
    </source>
</evidence>
<reference evidence="18 19" key="1">
    <citation type="submission" date="2024-06" db="EMBL/GenBank/DDBJ databases">
        <title>A chromosome-level genome assembly of beet webworm, Loxostege sticticalis.</title>
        <authorList>
            <person name="Zhang Y."/>
        </authorList>
    </citation>
    <scope>NUCLEOTIDE SEQUENCE [LARGE SCALE GENOMIC DNA]</scope>
    <source>
        <strain evidence="18">AQ028</strain>
        <tissue evidence="18">Male pupae</tissue>
    </source>
</reference>
<evidence type="ECO:0000256" key="13">
    <source>
        <dbReference type="ARBA" id="ARBA00023268"/>
    </source>
</evidence>
<dbReference type="InterPro" id="IPR016162">
    <property type="entry name" value="Ald_DH_N"/>
</dbReference>
<dbReference type="Pfam" id="PF00171">
    <property type="entry name" value="Aldedh"/>
    <property type="match status" value="1"/>
</dbReference>
<dbReference type="InterPro" id="IPR020593">
    <property type="entry name" value="G-glutamylP_reductase_CS"/>
</dbReference>
<evidence type="ECO:0000259" key="16">
    <source>
        <dbReference type="Pfam" id="PF00171"/>
    </source>
</evidence>
<dbReference type="AlphaFoldDB" id="A0ABD0SYK6"/>
<keyword evidence="7" id="KW-0808">Transferase</keyword>
<comment type="catalytic activity">
    <reaction evidence="14">
        <text>L-glutamate 5-semialdehyde + phosphate + NADP(+) = L-glutamyl 5-phosphate + NADPH + H(+)</text>
        <dbReference type="Rhea" id="RHEA:19541"/>
        <dbReference type="ChEBI" id="CHEBI:15378"/>
        <dbReference type="ChEBI" id="CHEBI:43474"/>
        <dbReference type="ChEBI" id="CHEBI:57783"/>
        <dbReference type="ChEBI" id="CHEBI:58066"/>
        <dbReference type="ChEBI" id="CHEBI:58274"/>
        <dbReference type="ChEBI" id="CHEBI:58349"/>
        <dbReference type="EC" id="1.2.1.41"/>
    </reaction>
</comment>
<dbReference type="InterPro" id="IPR001057">
    <property type="entry name" value="Glu/AcGlu_kinase"/>
</dbReference>
<comment type="pathway">
    <text evidence="1">Amino-acid biosynthesis; L-proline biosynthesis; L-glutamate 5-semialdehyde from L-glutamate: step 2/2.</text>
</comment>
<keyword evidence="5" id="KW-0028">Amino-acid biosynthesis</keyword>
<dbReference type="InterPro" id="IPR036393">
    <property type="entry name" value="AceGlu_kinase-like_sf"/>
</dbReference>
<evidence type="ECO:0000313" key="19">
    <source>
        <dbReference type="Proteomes" id="UP001549921"/>
    </source>
</evidence>
<keyword evidence="11" id="KW-0521">NADP</keyword>
<keyword evidence="8" id="KW-0547">Nucleotide-binding</keyword>
<feature type="domain" description="Aldehyde dehydrogenase" evidence="16">
    <location>
        <begin position="185"/>
        <end position="489"/>
    </location>
</feature>
<dbReference type="Proteomes" id="UP001549921">
    <property type="component" value="Unassembled WGS sequence"/>
</dbReference>
<dbReference type="PANTHER" id="PTHR11063:SF8">
    <property type="entry name" value="DELTA-1-PYRROLINE-5-CARBOXYLATE SYNTHASE"/>
    <property type="match status" value="1"/>
</dbReference>
<evidence type="ECO:0000256" key="5">
    <source>
        <dbReference type="ARBA" id="ARBA00022605"/>
    </source>
</evidence>
<dbReference type="GO" id="GO:0004350">
    <property type="term" value="F:glutamate-5-semialdehyde dehydrogenase activity"/>
    <property type="evidence" value="ECO:0007669"/>
    <property type="project" value="UniProtKB-EC"/>
</dbReference>
<dbReference type="PROSITE" id="PS01223">
    <property type="entry name" value="PROA"/>
    <property type="match status" value="1"/>
</dbReference>
<keyword evidence="10" id="KW-0067">ATP-binding</keyword>
<evidence type="ECO:0008006" key="20">
    <source>
        <dbReference type="Google" id="ProtNLM"/>
    </source>
</evidence>
<keyword evidence="13" id="KW-0511">Multifunctional enzyme</keyword>
<dbReference type="PANTHER" id="PTHR11063">
    <property type="entry name" value="GLUTAMATE SEMIALDEHYDE DEHYDROGENASE"/>
    <property type="match status" value="1"/>
</dbReference>
<dbReference type="SUPFAM" id="SSF53720">
    <property type="entry name" value="ALDH-like"/>
    <property type="match status" value="1"/>
</dbReference>
<comment type="catalytic activity">
    <reaction evidence="15">
        <text>L-glutamate + ATP = L-glutamyl 5-phosphate + ADP</text>
        <dbReference type="Rhea" id="RHEA:14877"/>
        <dbReference type="ChEBI" id="CHEBI:29985"/>
        <dbReference type="ChEBI" id="CHEBI:30616"/>
        <dbReference type="ChEBI" id="CHEBI:58274"/>
        <dbReference type="ChEBI" id="CHEBI:456216"/>
        <dbReference type="EC" id="2.7.2.11"/>
    </reaction>
</comment>
<dbReference type="InterPro" id="IPR016161">
    <property type="entry name" value="Ald_DH/histidinol_DH"/>
</dbReference>
<dbReference type="InterPro" id="IPR001048">
    <property type="entry name" value="Asp/Glu/Uridylate_kinase"/>
</dbReference>
<dbReference type="InterPro" id="IPR000965">
    <property type="entry name" value="GPR_dom"/>
</dbReference>
<evidence type="ECO:0000256" key="1">
    <source>
        <dbReference type="ARBA" id="ARBA00004985"/>
    </source>
</evidence>
<evidence type="ECO:0000256" key="11">
    <source>
        <dbReference type="ARBA" id="ARBA00022857"/>
    </source>
</evidence>
<dbReference type="InterPro" id="IPR015590">
    <property type="entry name" value="Aldehyde_DH_dom"/>
</dbReference>
<dbReference type="InterPro" id="IPR005766">
    <property type="entry name" value="P5_carboxy_syn"/>
</dbReference>
<sequence length="620" mass="67231">MAMYDAMFSQYNVKIAQVLVTKPDFYNEETRKNLFCTLSELISLNIVPIVNTNDAVSPPMYIHDDTVVPGTGKKGIGLKDNDSLSALLAAEIQSDLLIMMSDVDGIYNKPPWEDGARLMHTYTSKEQVQFGQKSKVGTGGMDSKANAATWAMARGVSVVICNGMQEKAIKTIISGRKVGTFFTDYVTTSSNSVDELAENARSGSRVLQQLTPVDRASAIHSLADLLVDKQEQILEANAKDLEEATKGGLASALLSRLSLSPGKLKTLSIGLKQIADSSYENVGRVLRKTKLAENLVLRQVTVPIGVLLVIFESRPDSLPQVAALAMASANGLLLKGGKEAAHSNKALMDLVKESLKTVGAQDAISLVSTREEISDLLAMEKHIDLIIPRGSSDLVRNIQKQSQHIPVLGHAEGICHVYLDKEADPVKALKIVRDAKCDYPAACNAMETLLLHEDHLSGSLFSDICTMLKKEGVKIHAGPRLSSHLTFGPPPARSMKHEYGALECCIEIVKDLDEAVEHIHKFGSSHTDVIITENDGTAKKFLSSVDSACVFHNVSSRFADGFRFGLGAEVGISTARIHARGPVGVEGLLTTKWILEGTDHTAAEFNEGKRSWVHENLPLN</sequence>
<keyword evidence="12" id="KW-0560">Oxidoreductase</keyword>
<dbReference type="GO" id="GO:0004349">
    <property type="term" value="F:glutamate 5-kinase activity"/>
    <property type="evidence" value="ECO:0007669"/>
    <property type="project" value="UniProtKB-EC"/>
</dbReference>
<dbReference type="InterPro" id="IPR016163">
    <property type="entry name" value="Ald_DH_C"/>
</dbReference>
<dbReference type="Gene3D" id="3.40.1160.10">
    <property type="entry name" value="Acetylglutamate kinase-like"/>
    <property type="match status" value="1"/>
</dbReference>
<dbReference type="HAMAP" id="MF_00412">
    <property type="entry name" value="ProA"/>
    <property type="match status" value="1"/>
</dbReference>
<dbReference type="Gene3D" id="3.40.309.10">
    <property type="entry name" value="Aldehyde Dehydrogenase, Chain A, domain 2"/>
    <property type="match status" value="1"/>
</dbReference>
<evidence type="ECO:0000256" key="12">
    <source>
        <dbReference type="ARBA" id="ARBA00023002"/>
    </source>
</evidence>
<dbReference type="PIRSF" id="PIRSF036429">
    <property type="entry name" value="P5C_syn"/>
    <property type="match status" value="1"/>
</dbReference>
<evidence type="ECO:0000256" key="10">
    <source>
        <dbReference type="ARBA" id="ARBA00022840"/>
    </source>
</evidence>
<dbReference type="GO" id="GO:0005524">
    <property type="term" value="F:ATP binding"/>
    <property type="evidence" value="ECO:0007669"/>
    <property type="project" value="UniProtKB-KW"/>
</dbReference>
<evidence type="ECO:0000256" key="6">
    <source>
        <dbReference type="ARBA" id="ARBA00022650"/>
    </source>
</evidence>
<dbReference type="GO" id="GO:0008652">
    <property type="term" value="P:amino acid biosynthetic process"/>
    <property type="evidence" value="ECO:0007669"/>
    <property type="project" value="UniProtKB-KW"/>
</dbReference>
<keyword evidence="9" id="KW-0418">Kinase</keyword>
<dbReference type="NCBIfam" id="TIGR00407">
    <property type="entry name" value="proA"/>
    <property type="match status" value="1"/>
</dbReference>
<evidence type="ECO:0000256" key="8">
    <source>
        <dbReference type="ARBA" id="ARBA00022741"/>
    </source>
</evidence>
<accession>A0ABD0SYK6</accession>
<dbReference type="EMBL" id="JBEDNZ010000013">
    <property type="protein sequence ID" value="KAL0830745.1"/>
    <property type="molecule type" value="Genomic_DNA"/>
</dbReference>